<comment type="similarity">
    <text evidence="1">Belongs to the FAM199 family.</text>
</comment>
<dbReference type="Pfam" id="PF15814">
    <property type="entry name" value="FAM199X"/>
    <property type="match status" value="1"/>
</dbReference>
<feature type="compositionally biased region" description="Low complexity" evidence="2">
    <location>
        <begin position="81"/>
        <end position="105"/>
    </location>
</feature>
<dbReference type="EMBL" id="JABXBU010000030">
    <property type="protein sequence ID" value="KAF8785242.1"/>
    <property type="molecule type" value="Genomic_DNA"/>
</dbReference>
<evidence type="ECO:0000313" key="4">
    <source>
        <dbReference type="Proteomes" id="UP000807504"/>
    </source>
</evidence>
<evidence type="ECO:0000256" key="2">
    <source>
        <dbReference type="SAM" id="MobiDB-lite"/>
    </source>
</evidence>
<evidence type="ECO:0000313" key="3">
    <source>
        <dbReference type="EMBL" id="KAF8785242.1"/>
    </source>
</evidence>
<proteinExistence type="inferred from homology"/>
<dbReference type="AlphaFoldDB" id="A0A8T0F460"/>
<name>A0A8T0F460_ARGBR</name>
<dbReference type="PANTHER" id="PTHR32003:SF1">
    <property type="entry name" value="PROTEIN FAM199X"/>
    <property type="match status" value="1"/>
</dbReference>
<organism evidence="3 4">
    <name type="scientific">Argiope bruennichi</name>
    <name type="common">Wasp spider</name>
    <name type="synonym">Aranea bruennichi</name>
    <dbReference type="NCBI Taxonomy" id="94029"/>
    <lineage>
        <taxon>Eukaryota</taxon>
        <taxon>Metazoa</taxon>
        <taxon>Ecdysozoa</taxon>
        <taxon>Arthropoda</taxon>
        <taxon>Chelicerata</taxon>
        <taxon>Arachnida</taxon>
        <taxon>Araneae</taxon>
        <taxon>Araneomorphae</taxon>
        <taxon>Entelegynae</taxon>
        <taxon>Araneoidea</taxon>
        <taxon>Araneidae</taxon>
        <taxon>Argiope</taxon>
    </lineage>
</organism>
<sequence length="167" mass="19333">MSPAEQLNTLHALSEVTYYMGLREQMEIIKIIDPTAIIAPDCKEFALDSTNLDDLKLKKIVNFIMKQRLHLKNSSQSLNNFSSLSSKNKNSSSSTLLSSKNDSTSFARTKRKSQKKQRNILFNGEEKEKNLKRIKQTRKERRSGFFVYEKKMVINRALEDEDINILE</sequence>
<comment type="caution">
    <text evidence="3">The sequence shown here is derived from an EMBL/GenBank/DDBJ whole genome shotgun (WGS) entry which is preliminary data.</text>
</comment>
<reference evidence="3" key="2">
    <citation type="submission" date="2020-06" db="EMBL/GenBank/DDBJ databases">
        <authorList>
            <person name="Sheffer M."/>
        </authorList>
    </citation>
    <scope>NUCLEOTIDE SEQUENCE</scope>
</reference>
<protein>
    <submittedName>
        <fullName evidence="3">Uncharacterized protein</fullName>
    </submittedName>
</protein>
<feature type="compositionally biased region" description="Basic residues" evidence="2">
    <location>
        <begin position="108"/>
        <end position="118"/>
    </location>
</feature>
<accession>A0A8T0F460</accession>
<keyword evidence="4" id="KW-1185">Reference proteome</keyword>
<feature type="region of interest" description="Disordered" evidence="2">
    <location>
        <begin position="81"/>
        <end position="122"/>
    </location>
</feature>
<dbReference type="PANTHER" id="PTHR32003">
    <property type="entry name" value="PROTEIN FAM199X"/>
    <property type="match status" value="1"/>
</dbReference>
<reference evidence="3" key="1">
    <citation type="journal article" date="2020" name="bioRxiv">
        <title>Chromosome-level reference genome of the European wasp spider Argiope bruennichi: a resource for studies on range expansion and evolutionary adaptation.</title>
        <authorList>
            <person name="Sheffer M.M."/>
            <person name="Hoppe A."/>
            <person name="Krehenwinkel H."/>
            <person name="Uhl G."/>
            <person name="Kuss A.W."/>
            <person name="Jensen L."/>
            <person name="Jensen C."/>
            <person name="Gillespie R.G."/>
            <person name="Hoff K.J."/>
            <person name="Prost S."/>
        </authorList>
    </citation>
    <scope>NUCLEOTIDE SEQUENCE</scope>
</reference>
<evidence type="ECO:0000256" key="1">
    <source>
        <dbReference type="ARBA" id="ARBA00009319"/>
    </source>
</evidence>
<dbReference type="InterPro" id="IPR029672">
    <property type="entry name" value="FAM199X_fam"/>
</dbReference>
<gene>
    <name evidence="3" type="ORF">HNY73_010814</name>
</gene>
<dbReference type="Proteomes" id="UP000807504">
    <property type="component" value="Unassembled WGS sequence"/>
</dbReference>